<feature type="domain" description="YHYH" evidence="3">
    <location>
        <begin position="192"/>
        <end position="286"/>
    </location>
</feature>
<accession>A0A7X5LJP6</accession>
<protein>
    <submittedName>
        <fullName evidence="4">YHYH protein</fullName>
    </submittedName>
</protein>
<organism evidence="4 5">
    <name type="scientific">Alteromonas profundi</name>
    <dbReference type="NCBI Taxonomy" id="2696062"/>
    <lineage>
        <taxon>Bacteria</taxon>
        <taxon>Pseudomonadati</taxon>
        <taxon>Pseudomonadota</taxon>
        <taxon>Gammaproteobacteria</taxon>
        <taxon>Alteromonadales</taxon>
        <taxon>Alteromonadaceae</taxon>
        <taxon>Alteromonas/Salinimonas group</taxon>
        <taxon>Alteromonas</taxon>
    </lineage>
</organism>
<reference evidence="4 5" key="1">
    <citation type="submission" date="2020-01" db="EMBL/GenBank/DDBJ databases">
        <authorList>
            <person name="Chen J."/>
            <person name="Zhu S."/>
            <person name="Yang J."/>
        </authorList>
    </citation>
    <scope>NUCLEOTIDE SEQUENCE [LARGE SCALE GENOMIC DNA]</scope>
    <source>
        <strain evidence="4 5">345S023</strain>
    </source>
</reference>
<proteinExistence type="predicted"/>
<evidence type="ECO:0000259" key="3">
    <source>
        <dbReference type="Pfam" id="PF14240"/>
    </source>
</evidence>
<keyword evidence="2" id="KW-0732">Signal</keyword>
<keyword evidence="5" id="KW-1185">Reference proteome</keyword>
<evidence type="ECO:0000256" key="1">
    <source>
        <dbReference type="SAM" id="MobiDB-lite"/>
    </source>
</evidence>
<evidence type="ECO:0000313" key="5">
    <source>
        <dbReference type="Proteomes" id="UP000470213"/>
    </source>
</evidence>
<comment type="caution">
    <text evidence="4">The sequence shown here is derived from an EMBL/GenBank/DDBJ whole genome shotgun (WGS) entry which is preliminary data.</text>
</comment>
<feature type="signal peptide" evidence="2">
    <location>
        <begin position="1"/>
        <end position="18"/>
    </location>
</feature>
<feature type="region of interest" description="Disordered" evidence="1">
    <location>
        <begin position="26"/>
        <end position="48"/>
    </location>
</feature>
<name>A0A7X5LJP6_9ALTE</name>
<dbReference type="Proteomes" id="UP000470213">
    <property type="component" value="Unassembled WGS sequence"/>
</dbReference>
<gene>
    <name evidence="4" type="ORF">GTH32_05210</name>
</gene>
<dbReference type="EMBL" id="JAAAWN010000005">
    <property type="protein sequence ID" value="NDV90594.1"/>
    <property type="molecule type" value="Genomic_DNA"/>
</dbReference>
<evidence type="ECO:0000256" key="2">
    <source>
        <dbReference type="SAM" id="SignalP"/>
    </source>
</evidence>
<dbReference type="AlphaFoldDB" id="A0A7X5LJP6"/>
<dbReference type="RefSeq" id="WP_163084184.1">
    <property type="nucleotide sequence ID" value="NZ_JAAAWN010000005.1"/>
</dbReference>
<feature type="chain" id="PRO_5031274499" evidence="2">
    <location>
        <begin position="19"/>
        <end position="336"/>
    </location>
</feature>
<dbReference type="InterPro" id="IPR025924">
    <property type="entry name" value="YHYH_dom"/>
</dbReference>
<evidence type="ECO:0000313" key="4">
    <source>
        <dbReference type="EMBL" id="NDV90594.1"/>
    </source>
</evidence>
<dbReference type="Pfam" id="PF14240">
    <property type="entry name" value="YHYH"/>
    <property type="match status" value="1"/>
</dbReference>
<sequence length="336" mass="35690">MNHIYMLVILFGALALVACNGTEDTLSTGSDITSTSSEDTTDENNNATTTQIGLNPDYFFDSALSEPIETTACTLTDGTETLCYEIVISGVPSNNEIGPFCPTHIDDDATQGGVWFDGSGELYQLDGAFIVYTKTLYGDDWQLYDETTGEVFVTDTQIACEAAARPNVDPEYQNHCVECAIEYYGGGVAQKFLIPASPIPLSTPEQVGADLGVALNGVVIAGPAPVSAILAANTIAAFDDCGGHINPAEGYHYHAALGCSNIITTLDGHANLLGYALDGYGIYAMLNSEGEEDYDLDECRGHSDDSRGYHYHAASAAENMFIGCYQGAQGSVEIVQ</sequence>